<dbReference type="Proteomes" id="UP000295278">
    <property type="component" value="Unassembled WGS sequence"/>
</dbReference>
<proteinExistence type="predicted"/>
<reference evidence="1 2" key="1">
    <citation type="submission" date="2019-03" db="EMBL/GenBank/DDBJ databases">
        <title>Flavobacterium AT-3-2 sp. nov., isolated from arctic soil.</title>
        <authorList>
            <person name="Chaudhary D.K."/>
        </authorList>
    </citation>
    <scope>NUCLEOTIDE SEQUENCE [LARGE SCALE GENOMIC DNA]</scope>
    <source>
        <strain evidence="1 2">AT-3-2</strain>
    </source>
</reference>
<dbReference type="AlphaFoldDB" id="A0A4R5AYB3"/>
<name>A0A4R5AYB3_9FLAO</name>
<comment type="caution">
    <text evidence="1">The sequence shown here is derived from an EMBL/GenBank/DDBJ whole genome shotgun (WGS) entry which is preliminary data.</text>
</comment>
<accession>A0A4R5AYB3</accession>
<keyword evidence="2" id="KW-1185">Reference proteome</keyword>
<evidence type="ECO:0000313" key="1">
    <source>
        <dbReference type="EMBL" id="TDD77160.1"/>
    </source>
</evidence>
<organism evidence="1 2">
    <name type="scientific">Flavobacterium caseinilyticum</name>
    <dbReference type="NCBI Taxonomy" id="2541732"/>
    <lineage>
        <taxon>Bacteria</taxon>
        <taxon>Pseudomonadati</taxon>
        <taxon>Bacteroidota</taxon>
        <taxon>Flavobacteriia</taxon>
        <taxon>Flavobacteriales</taxon>
        <taxon>Flavobacteriaceae</taxon>
        <taxon>Flavobacterium</taxon>
    </lineage>
</organism>
<dbReference type="EMBL" id="SMFM01000002">
    <property type="protein sequence ID" value="TDD77160.1"/>
    <property type="molecule type" value="Genomic_DNA"/>
</dbReference>
<dbReference type="RefSeq" id="WP_131908956.1">
    <property type="nucleotide sequence ID" value="NZ_SMFM01000002.1"/>
</dbReference>
<evidence type="ECO:0000313" key="2">
    <source>
        <dbReference type="Proteomes" id="UP000295278"/>
    </source>
</evidence>
<gene>
    <name evidence="1" type="ORF">E0F89_06050</name>
</gene>
<protein>
    <submittedName>
        <fullName evidence="1">Uncharacterized protein</fullName>
    </submittedName>
</protein>
<sequence>MNQAQKKESLTKFLRVSDKNQKYFITTDQITGKRFAVAEFGEPGEVNIKSNFMKFKEMECFLFGVNAVKNNTLKIN</sequence>